<dbReference type="InterPro" id="IPR011050">
    <property type="entry name" value="Pectin_lyase_fold/virulence"/>
</dbReference>
<gene>
    <name evidence="1" type="ORF">DM558_03410</name>
</gene>
<dbReference type="InterPro" id="IPR012334">
    <property type="entry name" value="Pectin_lyas_fold"/>
</dbReference>
<sequence>MNTLKQQILTGERALFKACNRQITDSIFDHGESPLKESSNIKVTDSIFKWKYPFWYSNKVHIQNSYLEDGARAGLWYTDGIDISNTTIKAPKALRRSKNIKLDSVDMPNASETLWMCESIVMKDVSVNGDYFAMNSNNITADNFRLVGNYSFDGCKNIEITNAKLLSKDAFWNCENVTVKDTFISGEYIGWNSRNLTFINCTIESLQGFCYVDGLTLINCRLLNTTLAFEYCQNIDIDVSTTIDSVKNPYSGVIKAEGIGEIIFDDPQIEPSETTIITLREAQYAI</sequence>
<dbReference type="AlphaFoldDB" id="A0A3Q9JKI0"/>
<dbReference type="SUPFAM" id="SSF51126">
    <property type="entry name" value="Pectin lyase-like"/>
    <property type="match status" value="1"/>
</dbReference>
<dbReference type="EMBL" id="CP029822">
    <property type="protein sequence ID" value="AZS49884.1"/>
    <property type="molecule type" value="Genomic_DNA"/>
</dbReference>
<proteinExistence type="predicted"/>
<dbReference type="Pfam" id="PF12541">
    <property type="entry name" value="DUF3737"/>
    <property type="match status" value="1"/>
</dbReference>
<dbReference type="InterPro" id="IPR022208">
    <property type="entry name" value="DUF3737"/>
</dbReference>
<dbReference type="RefSeq" id="WP_127162053.1">
    <property type="nucleotide sequence ID" value="NZ_CP029822.1"/>
</dbReference>
<protein>
    <submittedName>
        <fullName evidence="1">DUF3737 family protein</fullName>
    </submittedName>
</protein>
<evidence type="ECO:0000313" key="2">
    <source>
        <dbReference type="Proteomes" id="UP000273143"/>
    </source>
</evidence>
<name>A0A3Q9JKI0_9GAMM</name>
<dbReference type="KEGG" id="emo:DM558_03410"/>
<reference evidence="2" key="1">
    <citation type="submission" date="2018-06" db="EMBL/GenBank/DDBJ databases">
        <title>Complete genome of Pseudomonas insecticola strain QZS01.</title>
        <authorList>
            <person name="Wang J."/>
            <person name="Su Q."/>
        </authorList>
    </citation>
    <scope>NUCLEOTIDE SEQUENCE [LARGE SCALE GENOMIC DNA]</scope>
    <source>
        <strain evidence="2">QZS01</strain>
    </source>
</reference>
<keyword evidence="2" id="KW-1185">Reference proteome</keyword>
<dbReference type="Proteomes" id="UP000273143">
    <property type="component" value="Chromosome"/>
</dbReference>
<accession>A0A3Q9JKI0</accession>
<evidence type="ECO:0000313" key="1">
    <source>
        <dbReference type="EMBL" id="AZS49884.1"/>
    </source>
</evidence>
<dbReference type="Gene3D" id="2.160.20.10">
    <property type="entry name" value="Single-stranded right-handed beta-helix, Pectin lyase-like"/>
    <property type="match status" value="1"/>
</dbReference>
<organism evidence="1 2">
    <name type="scientific">Entomomonas moraniae</name>
    <dbReference type="NCBI Taxonomy" id="2213226"/>
    <lineage>
        <taxon>Bacteria</taxon>
        <taxon>Pseudomonadati</taxon>
        <taxon>Pseudomonadota</taxon>
        <taxon>Gammaproteobacteria</taxon>
        <taxon>Pseudomonadales</taxon>
        <taxon>Pseudomonadaceae</taxon>
        <taxon>Entomomonas</taxon>
    </lineage>
</organism>